<evidence type="ECO:0000313" key="3">
    <source>
        <dbReference type="Proteomes" id="UP001497453"/>
    </source>
</evidence>
<accession>A0ABP1DYV5</accession>
<evidence type="ECO:0000256" key="1">
    <source>
        <dbReference type="SAM" id="SignalP"/>
    </source>
</evidence>
<protein>
    <submittedName>
        <fullName evidence="2">Uncharacterized protein</fullName>
    </submittedName>
</protein>
<keyword evidence="3" id="KW-1185">Reference proteome</keyword>
<dbReference type="Proteomes" id="UP001497453">
    <property type="component" value="Chromosome 7"/>
</dbReference>
<dbReference type="EMBL" id="OZ037950">
    <property type="protein sequence ID" value="CAL1712968.1"/>
    <property type="molecule type" value="Genomic_DNA"/>
</dbReference>
<organism evidence="2 3">
    <name type="scientific">Somion occarium</name>
    <dbReference type="NCBI Taxonomy" id="3059160"/>
    <lineage>
        <taxon>Eukaryota</taxon>
        <taxon>Fungi</taxon>
        <taxon>Dikarya</taxon>
        <taxon>Basidiomycota</taxon>
        <taxon>Agaricomycotina</taxon>
        <taxon>Agaricomycetes</taxon>
        <taxon>Polyporales</taxon>
        <taxon>Cerrenaceae</taxon>
        <taxon>Somion</taxon>
    </lineage>
</organism>
<sequence>MFSTKAFTFVVAAAMLLVGQVQAGANIPRAALIATNPVAACNPPNNGNHHLGSSCKFFSGPSDKSPVVSGTCINENGVLTCVRG</sequence>
<reference evidence="3" key="1">
    <citation type="submission" date="2024-04" db="EMBL/GenBank/DDBJ databases">
        <authorList>
            <person name="Shaw F."/>
            <person name="Minotto A."/>
        </authorList>
    </citation>
    <scope>NUCLEOTIDE SEQUENCE [LARGE SCALE GENOMIC DNA]</scope>
</reference>
<proteinExistence type="predicted"/>
<name>A0ABP1DYV5_9APHY</name>
<gene>
    <name evidence="2" type="ORF">GFSPODELE1_LOCUS9094</name>
</gene>
<evidence type="ECO:0000313" key="2">
    <source>
        <dbReference type="EMBL" id="CAL1712968.1"/>
    </source>
</evidence>
<feature type="chain" id="PRO_5045829456" evidence="1">
    <location>
        <begin position="24"/>
        <end position="84"/>
    </location>
</feature>
<keyword evidence="1" id="KW-0732">Signal</keyword>
<feature type="signal peptide" evidence="1">
    <location>
        <begin position="1"/>
        <end position="23"/>
    </location>
</feature>